<gene>
    <name evidence="1" type="ORF">LT42_14590</name>
</gene>
<accession>A0A9X0ECC1</accession>
<dbReference type="EMBL" id="JRMB01000002">
    <property type="protein sequence ID" value="KGF63161.1"/>
    <property type="molecule type" value="Genomic_DNA"/>
</dbReference>
<dbReference type="AlphaFoldDB" id="A0A9X0ECC1"/>
<evidence type="ECO:0000313" key="1">
    <source>
        <dbReference type="EMBL" id="KGF63161.1"/>
    </source>
</evidence>
<sequence length="103" mass="11657">MTQTRFFGIKTHASDETLSLHVNLAQRRGGQFTHSCVLPYSDRLFLVCLSIENPYNPQALLELRMVYRVSKPFEARDFSRGSLAGLSQRGGEATLNTRYVTFA</sequence>
<proteinExistence type="predicted"/>
<name>A0A9X0ECC1_9PSED</name>
<dbReference type="Proteomes" id="UP000029719">
    <property type="component" value="Unassembled WGS sequence"/>
</dbReference>
<reference evidence="1 2" key="1">
    <citation type="submission" date="2014-09" db="EMBL/GenBank/DDBJ databases">
        <title>Genome sequence of Pseudomonas lutea strain DSM 17257T.</title>
        <authorList>
            <person name="Kwak Y."/>
            <person name="Shin J.-H."/>
        </authorList>
    </citation>
    <scope>NUCLEOTIDE SEQUENCE [LARGE SCALE GENOMIC DNA]</scope>
    <source>
        <strain evidence="1 2">DSM 17257</strain>
    </source>
</reference>
<comment type="caution">
    <text evidence="1">The sequence shown here is derived from an EMBL/GenBank/DDBJ whole genome shotgun (WGS) entry which is preliminary data.</text>
</comment>
<organism evidence="1 2">
    <name type="scientific">Pseudomonas lutea</name>
    <dbReference type="NCBI Taxonomy" id="243924"/>
    <lineage>
        <taxon>Bacteria</taxon>
        <taxon>Pseudomonadati</taxon>
        <taxon>Pseudomonadota</taxon>
        <taxon>Gammaproteobacteria</taxon>
        <taxon>Pseudomonadales</taxon>
        <taxon>Pseudomonadaceae</taxon>
        <taxon>Pseudomonas</taxon>
    </lineage>
</organism>
<protein>
    <submittedName>
        <fullName evidence="1">Uncharacterized protein</fullName>
    </submittedName>
</protein>
<evidence type="ECO:0000313" key="2">
    <source>
        <dbReference type="Proteomes" id="UP000029719"/>
    </source>
</evidence>